<dbReference type="Proteomes" id="UP000240493">
    <property type="component" value="Unassembled WGS sequence"/>
</dbReference>
<accession>A0A2T3ZBU5</accession>
<proteinExistence type="predicted"/>
<evidence type="ECO:0000313" key="3">
    <source>
        <dbReference type="Proteomes" id="UP000240493"/>
    </source>
</evidence>
<feature type="region of interest" description="Disordered" evidence="1">
    <location>
        <begin position="1"/>
        <end position="65"/>
    </location>
</feature>
<gene>
    <name evidence="2" type="ORF">M441DRAFT_387306</name>
</gene>
<dbReference type="AlphaFoldDB" id="A0A2T3ZBU5"/>
<evidence type="ECO:0000313" key="2">
    <source>
        <dbReference type="EMBL" id="PTB42278.1"/>
    </source>
</evidence>
<organism evidence="2 3">
    <name type="scientific">Trichoderma asperellum (strain ATCC 204424 / CBS 433.97 / NBRC 101777)</name>
    <dbReference type="NCBI Taxonomy" id="1042311"/>
    <lineage>
        <taxon>Eukaryota</taxon>
        <taxon>Fungi</taxon>
        <taxon>Dikarya</taxon>
        <taxon>Ascomycota</taxon>
        <taxon>Pezizomycotina</taxon>
        <taxon>Sordariomycetes</taxon>
        <taxon>Hypocreomycetidae</taxon>
        <taxon>Hypocreales</taxon>
        <taxon>Hypocreaceae</taxon>
        <taxon>Trichoderma</taxon>
    </lineage>
</organism>
<reference evidence="2 3" key="1">
    <citation type="submission" date="2016-07" db="EMBL/GenBank/DDBJ databases">
        <title>Multiple horizontal gene transfer events from other fungi enriched the ability of initially mycotrophic Trichoderma (Ascomycota) to feed on dead plant biomass.</title>
        <authorList>
            <consortium name="DOE Joint Genome Institute"/>
            <person name="Aerts A."/>
            <person name="Atanasova L."/>
            <person name="Chenthamara K."/>
            <person name="Zhang J."/>
            <person name="Grujic M."/>
            <person name="Henrissat B."/>
            <person name="Kuo A."/>
            <person name="Salamov A."/>
            <person name="Lipzen A."/>
            <person name="Labutti K."/>
            <person name="Barry K."/>
            <person name="Miao Y."/>
            <person name="Rahimi M.J."/>
            <person name="Shen Q."/>
            <person name="Grigoriev I.V."/>
            <person name="Kubicek C.P."/>
            <person name="Druzhinina I.S."/>
        </authorList>
    </citation>
    <scope>NUCLEOTIDE SEQUENCE [LARGE SCALE GENOMIC DNA]</scope>
    <source>
        <strain evidence="2 3">CBS 433.97</strain>
    </source>
</reference>
<sequence>MVDTAPNKPPPKKWAKPKQGTASHAGGTEGSAGRLWRRESALSPPGNCGSHLLQPPDAVTSASGPAESRKFPFIVQCLWQPATLLSFYLCLSFWISAAYTPIRFPCFDFGQQHQASAVSSRHSPYLFCSPAPFTLRPLPRCYR</sequence>
<dbReference type="EMBL" id="KZ679260">
    <property type="protein sequence ID" value="PTB42278.1"/>
    <property type="molecule type" value="Genomic_DNA"/>
</dbReference>
<keyword evidence="3" id="KW-1185">Reference proteome</keyword>
<evidence type="ECO:0000256" key="1">
    <source>
        <dbReference type="SAM" id="MobiDB-lite"/>
    </source>
</evidence>
<protein>
    <submittedName>
        <fullName evidence="2">Uncharacterized protein</fullName>
    </submittedName>
</protein>
<name>A0A2T3ZBU5_TRIA4</name>